<reference evidence="3" key="1">
    <citation type="submission" date="2020-09" db="EMBL/GenBank/DDBJ databases">
        <title>New species isolated from human feces.</title>
        <authorList>
            <person name="Kitahara M."/>
            <person name="Shigeno Y."/>
            <person name="Shime M."/>
            <person name="Matsumoto Y."/>
            <person name="Nakamura S."/>
            <person name="Motooka D."/>
            <person name="Fukuoka S."/>
            <person name="Nishikawa H."/>
            <person name="Benno Y."/>
        </authorList>
    </citation>
    <scope>NUCLEOTIDE SEQUENCE</scope>
    <source>
        <strain evidence="3">MM59</strain>
        <plasmid evidence="3">pMM59_02</plasmid>
    </source>
</reference>
<evidence type="ECO:0000313" key="3">
    <source>
        <dbReference type="EMBL" id="BCK86164.1"/>
    </source>
</evidence>
<geneLocation type="plasmid" evidence="3 4">
    <name>pMM59_02</name>
</geneLocation>
<dbReference type="EMBL" id="AP023422">
    <property type="protein sequence ID" value="BCK86157.1"/>
    <property type="molecule type" value="Genomic_DNA"/>
</dbReference>
<proteinExistence type="predicted"/>
<feature type="transmembrane region" description="Helical" evidence="1">
    <location>
        <begin position="23"/>
        <end position="42"/>
    </location>
</feature>
<protein>
    <submittedName>
        <fullName evidence="3">Uncharacterized protein</fullName>
    </submittedName>
</protein>
<evidence type="ECO:0000313" key="4">
    <source>
        <dbReference type="Proteomes" id="UP000679848"/>
    </source>
</evidence>
<keyword evidence="1" id="KW-0472">Membrane</keyword>
<keyword evidence="4" id="KW-1185">Reference proteome</keyword>
<keyword evidence="1" id="KW-1133">Transmembrane helix</keyword>
<dbReference type="KEGG" id="pfaa:MM59RIKEN_34760"/>
<dbReference type="KEGG" id="pfaa:MM59RIKEN_34830"/>
<name>A0A830QR86_9FIRM</name>
<keyword evidence="3" id="KW-0614">Plasmid</keyword>
<dbReference type="EMBL" id="AP023422">
    <property type="protein sequence ID" value="BCK86164.1"/>
    <property type="molecule type" value="Genomic_DNA"/>
</dbReference>
<sequence length="49" mass="5325">MEFIAAIITFIAGYLGATMGAVMNWPDAGAIVAITVMGFFILKRMKKDE</sequence>
<accession>A0A830QR86</accession>
<gene>
    <name evidence="2" type="ORF">MM59RIKEN_34760</name>
    <name evidence="3" type="ORF">MM59RIKEN_34830</name>
</gene>
<organism evidence="3 4">
    <name type="scientific">Pusillibacter faecalis</name>
    <dbReference type="NCBI Taxonomy" id="2714358"/>
    <lineage>
        <taxon>Bacteria</taxon>
        <taxon>Bacillati</taxon>
        <taxon>Bacillota</taxon>
        <taxon>Clostridia</taxon>
        <taxon>Eubacteriales</taxon>
        <taxon>Oscillospiraceae</taxon>
        <taxon>Pusillibacter</taxon>
    </lineage>
</organism>
<dbReference type="RefSeq" id="WP_177610831.1">
    <property type="nucleotide sequence ID" value="NZ_AP023422.1"/>
</dbReference>
<dbReference type="AlphaFoldDB" id="A0A830QR86"/>
<keyword evidence="1" id="KW-0812">Transmembrane</keyword>
<dbReference type="Proteomes" id="UP000679848">
    <property type="component" value="Plasmid pMM59_02"/>
</dbReference>
<evidence type="ECO:0000313" key="2">
    <source>
        <dbReference type="EMBL" id="BCK86157.1"/>
    </source>
</evidence>
<evidence type="ECO:0000256" key="1">
    <source>
        <dbReference type="SAM" id="Phobius"/>
    </source>
</evidence>